<dbReference type="SUPFAM" id="SSF56935">
    <property type="entry name" value="Porins"/>
    <property type="match status" value="1"/>
</dbReference>
<dbReference type="PROSITE" id="PS01156">
    <property type="entry name" value="TONB_DEPENDENT_REC_2"/>
    <property type="match status" value="1"/>
</dbReference>
<evidence type="ECO:0000313" key="18">
    <source>
        <dbReference type="EMBL" id="NDW20748.1"/>
    </source>
</evidence>
<evidence type="ECO:0000256" key="13">
    <source>
        <dbReference type="PROSITE-ProRule" id="PRU10144"/>
    </source>
</evidence>
<dbReference type="InterPro" id="IPR000531">
    <property type="entry name" value="Beta-barrel_TonB"/>
</dbReference>
<evidence type="ECO:0000256" key="1">
    <source>
        <dbReference type="ARBA" id="ARBA00004571"/>
    </source>
</evidence>
<feature type="signal peptide" evidence="15">
    <location>
        <begin position="1"/>
        <end position="24"/>
    </location>
</feature>
<evidence type="ECO:0000256" key="5">
    <source>
        <dbReference type="ARBA" id="ARBA00022692"/>
    </source>
</evidence>
<dbReference type="InterPro" id="IPR039426">
    <property type="entry name" value="TonB-dep_rcpt-like"/>
</dbReference>
<dbReference type="PROSITE" id="PS52016">
    <property type="entry name" value="TONB_DEPENDENT_REC_3"/>
    <property type="match status" value="1"/>
</dbReference>
<evidence type="ECO:0000256" key="12">
    <source>
        <dbReference type="PROSITE-ProRule" id="PRU01360"/>
    </source>
</evidence>
<evidence type="ECO:0000256" key="3">
    <source>
        <dbReference type="ARBA" id="ARBA00022452"/>
    </source>
</evidence>
<keyword evidence="7" id="KW-0408">Iron</keyword>
<evidence type="ECO:0000259" key="16">
    <source>
        <dbReference type="Pfam" id="PF00593"/>
    </source>
</evidence>
<dbReference type="RefSeq" id="WP_163110375.1">
    <property type="nucleotide sequence ID" value="NZ_JAAAWP010000002.1"/>
</dbReference>
<keyword evidence="3 12" id="KW-1134">Transmembrane beta strand</keyword>
<proteinExistence type="inferred from homology"/>
<keyword evidence="6 15" id="KW-0732">Signal</keyword>
<feature type="domain" description="TonB-dependent receptor plug" evidence="17">
    <location>
        <begin position="58"/>
        <end position="163"/>
    </location>
</feature>
<dbReference type="Proteomes" id="UP000478837">
    <property type="component" value="Unassembled WGS sequence"/>
</dbReference>
<accession>A0A6L9MRE9</accession>
<keyword evidence="8" id="KW-0406">Ion transport</keyword>
<evidence type="ECO:0000256" key="4">
    <source>
        <dbReference type="ARBA" id="ARBA00022496"/>
    </source>
</evidence>
<feature type="short sequence motif" description="TonB C-terminal box" evidence="13">
    <location>
        <begin position="686"/>
        <end position="703"/>
    </location>
</feature>
<evidence type="ECO:0000256" key="7">
    <source>
        <dbReference type="ARBA" id="ARBA00023004"/>
    </source>
</evidence>
<sequence length="703" mass="78250">MYKQFFTLSLVASSILGQASSAFAQANVTENVQNDAVAAQEIEKIVVTGDFRQTTLDQLSTSATILGQERLRSRQPSHIDSVLNSIPNVNFAAGASRGRFIQIRGIGERSQFAEPINPSVSFITDEFDFSGLAAAGIIFDTKQLEVYRGPQATLYGTGALAGAVKLSSNDVGSSAPDYVEARVGNKDSYRVEAATGDDINANWGYRVALVHNRSDGFVENTFLNRDDTNNIDETAMRVAVEGNVDKNTTLALAYRWYDIDNGYDAFSLDNDNRTLSDEPGFDEHQTHAVSARSTTATRAGDLIVIATHASHNIAYGYDEDWTFTGFHPFGYTSFDAYFRDVDTQTGEVRFVSSEDAALFNGKINWTVGAFYKGTEEKLLRQYTYLSGDYASEFAPTTTALYLRTETHLQDDLTLIAGVRAENYDFEFADNRGLTRSNDTNMVGGKVALQYTRGDHFYYGSISRGFKGPGFNPDNRVNEDQRFFDEEYNWNYEVGVKGPLLVSNLTARAAIFYMDRTDTQVSDFDVITREDGTAGFVDIIDNADLGTNKGAELELSWLASDVWQISASAGYLSATFEGYTLADGTVVDEQRQAQAPKWTGNLYSEYALTDAITWRVDIDYKDEYRFSDGHDVTAPSTTLVNSEIVFVNGNWQTSVWVQNAFDREYYTRGFGGFSNDPRDEYAFEEPYYQLGNGRQFGVTAKYEF</sequence>
<keyword evidence="5 12" id="KW-0812">Transmembrane</keyword>
<feature type="chain" id="PRO_5026689630" evidence="15">
    <location>
        <begin position="25"/>
        <end position="703"/>
    </location>
</feature>
<keyword evidence="9 14" id="KW-0798">TonB box</keyword>
<keyword evidence="11 12" id="KW-0998">Cell outer membrane</keyword>
<evidence type="ECO:0000256" key="14">
    <source>
        <dbReference type="RuleBase" id="RU003357"/>
    </source>
</evidence>
<keyword evidence="18" id="KW-0675">Receptor</keyword>
<evidence type="ECO:0000256" key="10">
    <source>
        <dbReference type="ARBA" id="ARBA00023136"/>
    </source>
</evidence>
<feature type="domain" description="TonB-dependent receptor-like beta-barrel" evidence="16">
    <location>
        <begin position="245"/>
        <end position="658"/>
    </location>
</feature>
<keyword evidence="4" id="KW-0410">Iron transport</keyword>
<protein>
    <submittedName>
        <fullName evidence="18">TonB-dependent receptor</fullName>
    </submittedName>
</protein>
<dbReference type="GO" id="GO:0009279">
    <property type="term" value="C:cell outer membrane"/>
    <property type="evidence" value="ECO:0007669"/>
    <property type="project" value="UniProtKB-SubCell"/>
</dbReference>
<keyword evidence="19" id="KW-1185">Reference proteome</keyword>
<comment type="similarity">
    <text evidence="12 14">Belongs to the TonB-dependent receptor family.</text>
</comment>
<evidence type="ECO:0000256" key="9">
    <source>
        <dbReference type="ARBA" id="ARBA00023077"/>
    </source>
</evidence>
<reference evidence="18 19" key="1">
    <citation type="submission" date="2020-01" db="EMBL/GenBank/DDBJ databases">
        <title>Genomes of bacteria type strains.</title>
        <authorList>
            <person name="Chen J."/>
            <person name="Zhu S."/>
            <person name="Yang J."/>
        </authorList>
    </citation>
    <scope>NUCLEOTIDE SEQUENCE [LARGE SCALE GENOMIC DNA]</scope>
    <source>
        <strain evidence="18 19">LMG 22958</strain>
    </source>
</reference>
<dbReference type="Pfam" id="PF00593">
    <property type="entry name" value="TonB_dep_Rec_b-barrel"/>
    <property type="match status" value="1"/>
</dbReference>
<dbReference type="PANTHER" id="PTHR32552:SF81">
    <property type="entry name" value="TONB-DEPENDENT OUTER MEMBRANE RECEPTOR"/>
    <property type="match status" value="1"/>
</dbReference>
<organism evidence="18 19">
    <name type="scientific">Alteromonas hispanica</name>
    <dbReference type="NCBI Taxonomy" id="315421"/>
    <lineage>
        <taxon>Bacteria</taxon>
        <taxon>Pseudomonadati</taxon>
        <taxon>Pseudomonadota</taxon>
        <taxon>Gammaproteobacteria</taxon>
        <taxon>Alteromonadales</taxon>
        <taxon>Alteromonadaceae</taxon>
        <taxon>Alteromonas/Salinimonas group</taxon>
        <taxon>Alteromonas</taxon>
    </lineage>
</organism>
<evidence type="ECO:0000256" key="2">
    <source>
        <dbReference type="ARBA" id="ARBA00022448"/>
    </source>
</evidence>
<evidence type="ECO:0000259" key="17">
    <source>
        <dbReference type="Pfam" id="PF07715"/>
    </source>
</evidence>
<evidence type="ECO:0000256" key="15">
    <source>
        <dbReference type="SAM" id="SignalP"/>
    </source>
</evidence>
<dbReference type="Pfam" id="PF07715">
    <property type="entry name" value="Plug"/>
    <property type="match status" value="1"/>
</dbReference>
<gene>
    <name evidence="18" type="ORF">GTW09_04340</name>
</gene>
<name>A0A6L9MRE9_9ALTE</name>
<evidence type="ECO:0000256" key="8">
    <source>
        <dbReference type="ARBA" id="ARBA00023065"/>
    </source>
</evidence>
<evidence type="ECO:0000256" key="11">
    <source>
        <dbReference type="ARBA" id="ARBA00023237"/>
    </source>
</evidence>
<dbReference type="InterPro" id="IPR010917">
    <property type="entry name" value="TonB_rcpt_CS"/>
</dbReference>
<dbReference type="AlphaFoldDB" id="A0A6L9MRE9"/>
<evidence type="ECO:0000256" key="6">
    <source>
        <dbReference type="ARBA" id="ARBA00022729"/>
    </source>
</evidence>
<dbReference type="InterPro" id="IPR012910">
    <property type="entry name" value="Plug_dom"/>
</dbReference>
<dbReference type="InterPro" id="IPR036942">
    <property type="entry name" value="Beta-barrel_TonB_sf"/>
</dbReference>
<dbReference type="PANTHER" id="PTHR32552">
    <property type="entry name" value="FERRICHROME IRON RECEPTOR-RELATED"/>
    <property type="match status" value="1"/>
</dbReference>
<keyword evidence="2 12" id="KW-0813">Transport</keyword>
<comment type="subcellular location">
    <subcellularLocation>
        <location evidence="1 12">Cell outer membrane</location>
        <topology evidence="1 12">Multi-pass membrane protein</topology>
    </subcellularLocation>
</comment>
<keyword evidence="10 12" id="KW-0472">Membrane</keyword>
<comment type="caution">
    <text evidence="18">The sequence shown here is derived from an EMBL/GenBank/DDBJ whole genome shotgun (WGS) entry which is preliminary data.</text>
</comment>
<dbReference type="Gene3D" id="2.40.170.20">
    <property type="entry name" value="TonB-dependent receptor, beta-barrel domain"/>
    <property type="match status" value="1"/>
</dbReference>
<dbReference type="GO" id="GO:0006826">
    <property type="term" value="P:iron ion transport"/>
    <property type="evidence" value="ECO:0007669"/>
    <property type="project" value="UniProtKB-KW"/>
</dbReference>
<evidence type="ECO:0000313" key="19">
    <source>
        <dbReference type="Proteomes" id="UP000478837"/>
    </source>
</evidence>
<dbReference type="EMBL" id="JAAAWP010000002">
    <property type="protein sequence ID" value="NDW20748.1"/>
    <property type="molecule type" value="Genomic_DNA"/>
</dbReference>